<feature type="transmembrane region" description="Helical" evidence="1">
    <location>
        <begin position="465"/>
        <end position="482"/>
    </location>
</feature>
<keyword evidence="1" id="KW-0812">Transmembrane</keyword>
<feature type="transmembrane region" description="Helical" evidence="1">
    <location>
        <begin position="12"/>
        <end position="33"/>
    </location>
</feature>
<dbReference type="AlphaFoldDB" id="A0A1M5DYV2"/>
<feature type="transmembrane region" description="Helical" evidence="1">
    <location>
        <begin position="39"/>
        <end position="59"/>
    </location>
</feature>
<evidence type="ECO:0000256" key="1">
    <source>
        <dbReference type="SAM" id="Phobius"/>
    </source>
</evidence>
<dbReference type="RefSeq" id="WP_073345827.1">
    <property type="nucleotide sequence ID" value="NZ_FQVH01000040.1"/>
</dbReference>
<dbReference type="NCBIfam" id="TIGR04370">
    <property type="entry name" value="glyco_rpt_poly"/>
    <property type="match status" value="1"/>
</dbReference>
<dbReference type="InterPro" id="IPR029468">
    <property type="entry name" value="O-ag_pol_Wzy"/>
</dbReference>
<organism evidence="2 3">
    <name type="scientific">Caldanaerobius fijiensis DSM 17918</name>
    <dbReference type="NCBI Taxonomy" id="1121256"/>
    <lineage>
        <taxon>Bacteria</taxon>
        <taxon>Bacillati</taxon>
        <taxon>Bacillota</taxon>
        <taxon>Clostridia</taxon>
        <taxon>Thermoanaerobacterales</taxon>
        <taxon>Thermoanaerobacteraceae</taxon>
        <taxon>Caldanaerobius</taxon>
    </lineage>
</organism>
<feature type="transmembrane region" description="Helical" evidence="1">
    <location>
        <begin position="156"/>
        <end position="176"/>
    </location>
</feature>
<dbReference type="STRING" id="1121256.SAMN02746089_02441"/>
<feature type="transmembrane region" description="Helical" evidence="1">
    <location>
        <begin position="111"/>
        <end position="129"/>
    </location>
</feature>
<keyword evidence="1" id="KW-0472">Membrane</keyword>
<name>A0A1M5DYV2_9THEO</name>
<dbReference type="Proteomes" id="UP000184088">
    <property type="component" value="Unassembled WGS sequence"/>
</dbReference>
<dbReference type="Pfam" id="PF14296">
    <property type="entry name" value="O-ag_pol_Wzy"/>
    <property type="match status" value="1"/>
</dbReference>
<accession>A0A1M5DYV2</accession>
<evidence type="ECO:0000313" key="3">
    <source>
        <dbReference type="Proteomes" id="UP000184088"/>
    </source>
</evidence>
<protein>
    <submittedName>
        <fullName evidence="2">Oligosaccharide repeat unit polymerase</fullName>
    </submittedName>
</protein>
<reference evidence="2 3" key="1">
    <citation type="submission" date="2016-11" db="EMBL/GenBank/DDBJ databases">
        <authorList>
            <person name="Jaros S."/>
            <person name="Januszkiewicz K."/>
            <person name="Wedrychowicz H."/>
        </authorList>
    </citation>
    <scope>NUCLEOTIDE SEQUENCE [LARGE SCALE GENOMIC DNA]</scope>
    <source>
        <strain evidence="2 3">DSM 17918</strain>
    </source>
</reference>
<feature type="transmembrane region" description="Helical" evidence="1">
    <location>
        <begin position="229"/>
        <end position="246"/>
    </location>
</feature>
<gene>
    <name evidence="2" type="ORF">SAMN02746089_02441</name>
</gene>
<feature type="transmembrane region" description="Helical" evidence="1">
    <location>
        <begin position="410"/>
        <end position="429"/>
    </location>
</feature>
<evidence type="ECO:0000313" key="2">
    <source>
        <dbReference type="EMBL" id="SHF72125.1"/>
    </source>
</evidence>
<feature type="transmembrane region" description="Helical" evidence="1">
    <location>
        <begin position="252"/>
        <end position="267"/>
    </location>
</feature>
<keyword evidence="3" id="KW-1185">Reference proteome</keyword>
<proteinExistence type="predicted"/>
<sequence length="496" mass="57488">MNNINQLITNKYNINFLLYILLGLLIGLFSIILTNFMYVSFKAFLLGLTIILFSIVLINKRSKQFGLADPLLIFLSFFAAYNGLILIQFAFEFNKDLLISKIYPLTFKSSTVIYAGYLGIIALVGLIIGEKLSELFIKRQKIQIFTEKEYVIKRNALLYTGIVMYCTGLMLFFLNYQRVGGFFHYISLQRGAGMTLLSQVRGSLPYSSFIFPGIAIVYYNFFNTKDKKILYISLLFLLLWIILMIIQGDRRYLAYSLIIIYGIWIIQKNIKVRINKKIVFYAIIIYICLTFFAQVRFLISPIMNNEMKIQDGITWITEHININWFLPGENEFAGPYFTLLYSIENRSKLLYGSSYVNSIANILPRSLYPGPKPPTIAQDFALFIHNSYMSNFPFVIGWGYSPVAEAYNNFGLFGIFIIFIIYGLILSFIRVFKRKGLFGILIYSMILPELMNFNRIDFSSILQELFFNIIGVFIAMLLYKILKEHSCNDLKWAKMS</sequence>
<feature type="transmembrane region" description="Helical" evidence="1">
    <location>
        <begin position="71"/>
        <end position="91"/>
    </location>
</feature>
<keyword evidence="1" id="KW-1133">Transmembrane helix</keyword>
<feature type="transmembrane region" description="Helical" evidence="1">
    <location>
        <begin position="204"/>
        <end position="222"/>
    </location>
</feature>
<dbReference type="EMBL" id="FQVH01000040">
    <property type="protein sequence ID" value="SHF72125.1"/>
    <property type="molecule type" value="Genomic_DNA"/>
</dbReference>
<feature type="transmembrane region" description="Helical" evidence="1">
    <location>
        <begin position="279"/>
        <end position="299"/>
    </location>
</feature>